<evidence type="ECO:0000256" key="2">
    <source>
        <dbReference type="ARBA" id="ARBA00004613"/>
    </source>
</evidence>
<evidence type="ECO:0000256" key="10">
    <source>
        <dbReference type="ARBA" id="ARBA00047764"/>
    </source>
</evidence>
<keyword evidence="15" id="KW-1185">Reference proteome</keyword>
<feature type="domain" description="Adenosine deaminase" evidence="12">
    <location>
        <begin position="194"/>
        <end position="485"/>
    </location>
</feature>
<gene>
    <name evidence="14" type="ORF">Dbus_chr3Rg1544</name>
</gene>
<dbReference type="GO" id="GO:0004000">
    <property type="term" value="F:adenosine deaminase activity"/>
    <property type="evidence" value="ECO:0007669"/>
    <property type="project" value="InterPro"/>
</dbReference>
<comment type="similarity">
    <text evidence="3">Belongs to the metallo-dependent hydrolases superfamily. Adenosine and AMP deaminases family. ADGF subfamily.</text>
</comment>
<dbReference type="SUPFAM" id="SSF51556">
    <property type="entry name" value="Metallo-dependent hydrolases"/>
    <property type="match status" value="1"/>
</dbReference>
<dbReference type="InterPro" id="IPR006330">
    <property type="entry name" value="Ado/ade_deaminase"/>
</dbReference>
<dbReference type="OMA" id="LYKYRPT"/>
<dbReference type="FunFam" id="3.20.20.140:FF:000017">
    <property type="entry name" value="Adenosine deaminase 2"/>
    <property type="match status" value="1"/>
</dbReference>
<evidence type="ECO:0000256" key="4">
    <source>
        <dbReference type="ARBA" id="ARBA00012784"/>
    </source>
</evidence>
<reference evidence="14 15" key="1">
    <citation type="submission" date="2015-08" db="EMBL/GenBank/DDBJ databases">
        <title>Ancestral chromatin configuration constrains chromatin evolution on differentiating sex chromosomes in Drosophila.</title>
        <authorList>
            <person name="Zhou Q."/>
            <person name="Bachtrog D."/>
        </authorList>
    </citation>
    <scope>NUCLEOTIDE SEQUENCE [LARGE SCALE GENOMIC DNA]</scope>
    <source>
        <tissue evidence="14">Whole larvae</tissue>
    </source>
</reference>
<dbReference type="SMR" id="A0A0M5JCM1"/>
<dbReference type="NCBIfam" id="TIGR01431">
    <property type="entry name" value="adm_rel"/>
    <property type="match status" value="1"/>
</dbReference>
<keyword evidence="7" id="KW-0479">Metal-binding</keyword>
<comment type="cofactor">
    <cofactor evidence="1">
        <name>Zn(2+)</name>
        <dbReference type="ChEBI" id="CHEBI:29105"/>
    </cofactor>
</comment>
<dbReference type="AlphaFoldDB" id="A0A0M5JCM1"/>
<dbReference type="GO" id="GO:0046872">
    <property type="term" value="F:metal ion binding"/>
    <property type="evidence" value="ECO:0007669"/>
    <property type="project" value="UniProtKB-KW"/>
</dbReference>
<evidence type="ECO:0000256" key="11">
    <source>
        <dbReference type="SAM" id="SignalP"/>
    </source>
</evidence>
<evidence type="ECO:0000256" key="9">
    <source>
        <dbReference type="ARBA" id="ARBA00022801"/>
    </source>
</evidence>
<dbReference type="PANTHER" id="PTHR11409">
    <property type="entry name" value="ADENOSINE DEAMINASE"/>
    <property type="match status" value="1"/>
</dbReference>
<evidence type="ECO:0000313" key="14">
    <source>
        <dbReference type="EMBL" id="ALC46794.1"/>
    </source>
</evidence>
<evidence type="ECO:0000256" key="6">
    <source>
        <dbReference type="ARBA" id="ARBA00022525"/>
    </source>
</evidence>
<keyword evidence="9" id="KW-0378">Hydrolase</keyword>
<accession>A0A0M5JCM1</accession>
<name>A0A0M5JCM1_DROBS</name>
<dbReference type="CDD" id="cd01321">
    <property type="entry name" value="ADGF"/>
    <property type="match status" value="1"/>
</dbReference>
<dbReference type="EC" id="3.5.4.4" evidence="4"/>
<dbReference type="InterPro" id="IPR032466">
    <property type="entry name" value="Metal_Hydrolase"/>
</dbReference>
<organism evidence="14 15">
    <name type="scientific">Drosophila busckii</name>
    <name type="common">Fruit fly</name>
    <dbReference type="NCBI Taxonomy" id="30019"/>
    <lineage>
        <taxon>Eukaryota</taxon>
        <taxon>Metazoa</taxon>
        <taxon>Ecdysozoa</taxon>
        <taxon>Arthropoda</taxon>
        <taxon>Hexapoda</taxon>
        <taxon>Insecta</taxon>
        <taxon>Pterygota</taxon>
        <taxon>Neoptera</taxon>
        <taxon>Endopterygota</taxon>
        <taxon>Diptera</taxon>
        <taxon>Brachycera</taxon>
        <taxon>Muscomorpha</taxon>
        <taxon>Ephydroidea</taxon>
        <taxon>Drosophilidae</taxon>
        <taxon>Drosophila</taxon>
    </lineage>
</organism>
<dbReference type="InterPro" id="IPR006331">
    <property type="entry name" value="ADGF"/>
</dbReference>
<keyword evidence="8 11" id="KW-0732">Signal</keyword>
<feature type="domain" description="Adenosine/AMP deaminase N-terminal" evidence="13">
    <location>
        <begin position="13"/>
        <end position="100"/>
    </location>
</feature>
<evidence type="ECO:0000256" key="8">
    <source>
        <dbReference type="ARBA" id="ARBA00022729"/>
    </source>
</evidence>
<dbReference type="Proteomes" id="UP000494163">
    <property type="component" value="Chromosome 3R"/>
</dbReference>
<sequence length="505" mass="58412">MRAMLLCQLVALLLGSSVQLGAELQAYQTLRERVMKAELTASLGGNLWLSSDEEKANSILMNAKRAEIAEGVKNPEKYAPAMHFFHGRQYARQSEVFRIIQKMPKGAFLHGHNTAMVSSKWIIQNLTTTNNLYTCRDINGVLIFTYKANDTMCHSEEQNVCTERINAEDRNQYERQLEKHINLYTAKPETLLVDRKKLWQRFENIFTTVDRLYKYQPTYCLYHKRLLEELCEDNIIYAEIRASLSPLYDDHNRTYSALDVANELERITEEFKAKHHDFVGLKLIYAKRNQASEAQMAERLKTFKQLHAAKPNFIIGFDMIGNEDSGDSISKFLNEFSDMPSTANFFFHAGETNWHGRSSWNMMDAILLNTKRIGHAFALPKHPQLWSTIKKRNIAIEVSPLSNQVLGYLWDLRNHPATFMIAENFPIVISADDPGVWGAKGLSYDFYYAFMAMAPAEADLRFLKQLALNSIKYSVLTAQERRKINRVFQKKWREFIANMLNPKFN</sequence>
<evidence type="ECO:0000313" key="15">
    <source>
        <dbReference type="Proteomes" id="UP000494163"/>
    </source>
</evidence>
<comment type="subcellular location">
    <subcellularLocation>
        <location evidence="2">Secreted</location>
    </subcellularLocation>
</comment>
<dbReference type="Pfam" id="PF08451">
    <property type="entry name" value="A_deaminase_N"/>
    <property type="match status" value="1"/>
</dbReference>
<feature type="signal peptide" evidence="11">
    <location>
        <begin position="1"/>
        <end position="21"/>
    </location>
</feature>
<dbReference type="GO" id="GO:0005615">
    <property type="term" value="C:extracellular space"/>
    <property type="evidence" value="ECO:0007669"/>
    <property type="project" value="InterPro"/>
</dbReference>
<dbReference type="InterPro" id="IPR001365">
    <property type="entry name" value="A_deaminase_dom"/>
</dbReference>
<dbReference type="GO" id="GO:0046103">
    <property type="term" value="P:inosine biosynthetic process"/>
    <property type="evidence" value="ECO:0007669"/>
    <property type="project" value="TreeGrafter"/>
</dbReference>
<dbReference type="GO" id="GO:0006154">
    <property type="term" value="P:adenosine catabolic process"/>
    <property type="evidence" value="ECO:0007669"/>
    <property type="project" value="InterPro"/>
</dbReference>
<keyword evidence="6" id="KW-0964">Secreted</keyword>
<dbReference type="OrthoDB" id="7202371at2759"/>
<dbReference type="PANTHER" id="PTHR11409:SF39">
    <property type="entry name" value="ADENOSINE DEAMINASE 2"/>
    <property type="match status" value="1"/>
</dbReference>
<feature type="chain" id="PRO_5005803695" description="Adenosine deaminase" evidence="11">
    <location>
        <begin position="22"/>
        <end position="505"/>
    </location>
</feature>
<evidence type="ECO:0000259" key="12">
    <source>
        <dbReference type="Pfam" id="PF00962"/>
    </source>
</evidence>
<dbReference type="InterPro" id="IPR013659">
    <property type="entry name" value="A_deaminase_N"/>
</dbReference>
<evidence type="ECO:0000256" key="5">
    <source>
        <dbReference type="ARBA" id="ARBA00018099"/>
    </source>
</evidence>
<evidence type="ECO:0000256" key="7">
    <source>
        <dbReference type="ARBA" id="ARBA00022723"/>
    </source>
</evidence>
<dbReference type="EMBL" id="CP012526">
    <property type="protein sequence ID" value="ALC46794.1"/>
    <property type="molecule type" value="Genomic_DNA"/>
</dbReference>
<protein>
    <recommendedName>
        <fullName evidence="5">Adenosine deaminase</fullName>
        <ecNumber evidence="4">3.5.4.4</ecNumber>
    </recommendedName>
</protein>
<dbReference type="Gene3D" id="3.20.20.140">
    <property type="entry name" value="Metal-dependent hydrolases"/>
    <property type="match status" value="1"/>
</dbReference>
<dbReference type="Pfam" id="PF00962">
    <property type="entry name" value="A_deaminase"/>
    <property type="match status" value="1"/>
</dbReference>
<dbReference type="STRING" id="30019.A0A0M5JCM1"/>
<evidence type="ECO:0000256" key="1">
    <source>
        <dbReference type="ARBA" id="ARBA00001947"/>
    </source>
</evidence>
<comment type="catalytic activity">
    <reaction evidence="10">
        <text>adenosine + H2O + H(+) = inosine + NH4(+)</text>
        <dbReference type="Rhea" id="RHEA:24408"/>
        <dbReference type="ChEBI" id="CHEBI:15377"/>
        <dbReference type="ChEBI" id="CHEBI:15378"/>
        <dbReference type="ChEBI" id="CHEBI:16335"/>
        <dbReference type="ChEBI" id="CHEBI:17596"/>
        <dbReference type="ChEBI" id="CHEBI:28938"/>
        <dbReference type="EC" id="3.5.4.4"/>
    </reaction>
</comment>
<evidence type="ECO:0000256" key="3">
    <source>
        <dbReference type="ARBA" id="ARBA00006083"/>
    </source>
</evidence>
<evidence type="ECO:0000259" key="13">
    <source>
        <dbReference type="Pfam" id="PF08451"/>
    </source>
</evidence>
<proteinExistence type="inferred from homology"/>